<evidence type="ECO:0000259" key="6">
    <source>
        <dbReference type="Pfam" id="PF00496"/>
    </source>
</evidence>
<comment type="caution">
    <text evidence="7">The sequence shown here is derived from an EMBL/GenBank/DDBJ whole genome shotgun (WGS) entry which is preliminary data.</text>
</comment>
<keyword evidence="8" id="KW-1185">Reference proteome</keyword>
<dbReference type="PIRSF" id="PIRSF002741">
    <property type="entry name" value="MppA"/>
    <property type="match status" value="1"/>
</dbReference>
<comment type="subcellular location">
    <subcellularLocation>
        <location evidence="1">Cell envelope</location>
    </subcellularLocation>
</comment>
<gene>
    <name evidence="7" type="ORF">GCM10025780_28630</name>
</gene>
<dbReference type="Proteomes" id="UP001501295">
    <property type="component" value="Unassembled WGS sequence"/>
</dbReference>
<name>A0ABP8W8E7_9MICO</name>
<evidence type="ECO:0000313" key="8">
    <source>
        <dbReference type="Proteomes" id="UP001501295"/>
    </source>
</evidence>
<dbReference type="PANTHER" id="PTHR30290:SF10">
    <property type="entry name" value="PERIPLASMIC OLIGOPEPTIDE-BINDING PROTEIN-RELATED"/>
    <property type="match status" value="1"/>
</dbReference>
<dbReference type="SUPFAM" id="SSF53850">
    <property type="entry name" value="Periplasmic binding protein-like II"/>
    <property type="match status" value="1"/>
</dbReference>
<dbReference type="Gene3D" id="3.40.190.10">
    <property type="entry name" value="Periplasmic binding protein-like II"/>
    <property type="match status" value="1"/>
</dbReference>
<feature type="signal peptide" evidence="5">
    <location>
        <begin position="1"/>
        <end position="23"/>
    </location>
</feature>
<dbReference type="Gene3D" id="3.10.105.10">
    <property type="entry name" value="Dipeptide-binding Protein, Domain 3"/>
    <property type="match status" value="1"/>
</dbReference>
<feature type="chain" id="PRO_5046493278" evidence="5">
    <location>
        <begin position="24"/>
        <end position="542"/>
    </location>
</feature>
<evidence type="ECO:0000256" key="1">
    <source>
        <dbReference type="ARBA" id="ARBA00004196"/>
    </source>
</evidence>
<evidence type="ECO:0000256" key="3">
    <source>
        <dbReference type="ARBA" id="ARBA00022448"/>
    </source>
</evidence>
<protein>
    <submittedName>
        <fullName evidence="7">ABC transporter substrate-binding protein</fullName>
    </submittedName>
</protein>
<keyword evidence="4 5" id="KW-0732">Signal</keyword>
<feature type="domain" description="Solute-binding protein family 5" evidence="6">
    <location>
        <begin position="81"/>
        <end position="438"/>
    </location>
</feature>
<dbReference type="InterPro" id="IPR000914">
    <property type="entry name" value="SBP_5_dom"/>
</dbReference>
<dbReference type="InterPro" id="IPR030678">
    <property type="entry name" value="Peptide/Ni-bd"/>
</dbReference>
<accession>A0ABP8W8E7</accession>
<dbReference type="Pfam" id="PF00496">
    <property type="entry name" value="SBP_bac_5"/>
    <property type="match status" value="1"/>
</dbReference>
<dbReference type="PANTHER" id="PTHR30290">
    <property type="entry name" value="PERIPLASMIC BINDING COMPONENT OF ABC TRANSPORTER"/>
    <property type="match status" value="1"/>
</dbReference>
<evidence type="ECO:0000256" key="5">
    <source>
        <dbReference type="SAM" id="SignalP"/>
    </source>
</evidence>
<reference evidence="8" key="1">
    <citation type="journal article" date="2019" name="Int. J. Syst. Evol. Microbiol.">
        <title>The Global Catalogue of Microorganisms (GCM) 10K type strain sequencing project: providing services to taxonomists for standard genome sequencing and annotation.</title>
        <authorList>
            <consortium name="The Broad Institute Genomics Platform"/>
            <consortium name="The Broad Institute Genome Sequencing Center for Infectious Disease"/>
            <person name="Wu L."/>
            <person name="Ma J."/>
        </authorList>
    </citation>
    <scope>NUCLEOTIDE SEQUENCE [LARGE SCALE GENOMIC DNA]</scope>
    <source>
        <strain evidence="8">JCM 18956</strain>
    </source>
</reference>
<proteinExistence type="inferred from homology"/>
<evidence type="ECO:0000256" key="4">
    <source>
        <dbReference type="ARBA" id="ARBA00022729"/>
    </source>
</evidence>
<dbReference type="PROSITE" id="PS51257">
    <property type="entry name" value="PROKAR_LIPOPROTEIN"/>
    <property type="match status" value="1"/>
</dbReference>
<keyword evidence="3" id="KW-0813">Transport</keyword>
<evidence type="ECO:0000313" key="7">
    <source>
        <dbReference type="EMBL" id="GAA4681581.1"/>
    </source>
</evidence>
<comment type="similarity">
    <text evidence="2">Belongs to the bacterial solute-binding protein 5 family.</text>
</comment>
<evidence type="ECO:0000256" key="2">
    <source>
        <dbReference type="ARBA" id="ARBA00005695"/>
    </source>
</evidence>
<dbReference type="EMBL" id="BAABLM010000006">
    <property type="protein sequence ID" value="GAA4681581.1"/>
    <property type="molecule type" value="Genomic_DNA"/>
</dbReference>
<dbReference type="RefSeq" id="WP_345376603.1">
    <property type="nucleotide sequence ID" value="NZ_BAABLM010000006.1"/>
</dbReference>
<dbReference type="InterPro" id="IPR039424">
    <property type="entry name" value="SBP_5"/>
</dbReference>
<organism evidence="7 8">
    <name type="scientific">Frondihabitans cladoniiphilus</name>
    <dbReference type="NCBI Taxonomy" id="715785"/>
    <lineage>
        <taxon>Bacteria</taxon>
        <taxon>Bacillati</taxon>
        <taxon>Actinomycetota</taxon>
        <taxon>Actinomycetes</taxon>
        <taxon>Micrococcales</taxon>
        <taxon>Microbacteriaceae</taxon>
        <taxon>Frondihabitans</taxon>
    </lineage>
</organism>
<sequence length="542" mass="58704">MNKTRTRLGLVATAAVASIIALAGCSSSGTPATASGTPIKNQTITYVHEQEPPCIWGAWVQEAYLSRQVFDSLVSWDDSGKPVAWLATKWTTSPDGKDITFTLKDGVKFTDGTPFDAAAVVSNVDYWVKNLGWNSFSYLTSATADSADQVTLHLSKANPEIFRELSNGHYGIQSPTALANNSQAQNCQYPVGTGAWTVKKWTQGQDILFARNDSYASAPSNAAHQGPAYEKFLDWKFASDATTRWSALTTGQTDAVYDPPSSQWATAKKDYDVHSFVTGGRQQAFSFNTAQGPFTDVKVRQAFAYAVDRKQIVESVFKGSVPFDGNGSLSPTNPDYLDVNSTYPYDVKKAASLLDAAGWKLNKDGVREKDGKTLEVKLPYGAGPIVSQDGAIALQAVQQEVAKVGFKLDLVPLTQTQLFSGQGQAPDEEDIQFGYWVWPAPNILDIVYNAGTTAAPNGNNTTHFDDPSVQAQIDAAQVEPDATKRKADYQALQKYFNDNAVAVGLYDFTNNVVTSKDLKGFTQDQGSNGLPLFSDAYLVGSK</sequence>